<dbReference type="RefSeq" id="WP_198113082.1">
    <property type="nucleotide sequence ID" value="NZ_JAEDAK010000020.1"/>
</dbReference>
<sequence length="407" mass="44541">MQRRRLLCCGALAAAGLFSELAAATSTAPNGAHALAHQALDGLDARQLWDAHCHLLGTGDSGSGCTLHPSLDQWWHPVEYARKRAILHGAGVPAHAPSVDRAYVQRLLQLAEGFPPGARWLLYAFEQAHDASGQACAGGTTFHVPNAYAAQVAAAHPERFGFVASIHPYRADALEALEQALTQGALAIKWLPSSMGIDPADPACSPFYERLARSRTQLIIHCGDEHAVPGMGRQDFGNPLRVRAALRQGVRVIVAHCASLGYAEDLDRRSTPKRPAFELFARLMDEPGWEDLLLGDVSAVTQVNRSPEVLRTLLTRRDWQPRLLHGSDHPLPGLAPLVRLPALVRAGLLEQQQVAGLQALRAHNPLLFDLALKRSLRWQDQAFDTAVFHTARHFASASRRDTEWRNN</sequence>
<dbReference type="Gene3D" id="3.20.20.140">
    <property type="entry name" value="Metal-dependent hydrolases"/>
    <property type="match status" value="1"/>
</dbReference>
<evidence type="ECO:0000313" key="3">
    <source>
        <dbReference type="EMBL" id="MBH9579285.1"/>
    </source>
</evidence>
<evidence type="ECO:0000313" key="4">
    <source>
        <dbReference type="Proteomes" id="UP000613266"/>
    </source>
</evidence>
<dbReference type="InterPro" id="IPR032466">
    <property type="entry name" value="Metal_Hydrolase"/>
</dbReference>
<protein>
    <submittedName>
        <fullName evidence="3">Amidohydrolase family protein</fullName>
    </submittedName>
</protein>
<dbReference type="InterPro" id="IPR006680">
    <property type="entry name" value="Amidohydro-rel"/>
</dbReference>
<evidence type="ECO:0000259" key="2">
    <source>
        <dbReference type="Pfam" id="PF04909"/>
    </source>
</evidence>
<gene>
    <name evidence="3" type="ORF">I7X39_20510</name>
</gene>
<keyword evidence="4" id="KW-1185">Reference proteome</keyword>
<keyword evidence="1" id="KW-0732">Signal</keyword>
<accession>A0A931JAZ0</accession>
<feature type="chain" id="PRO_5037736404" evidence="1">
    <location>
        <begin position="25"/>
        <end position="407"/>
    </location>
</feature>
<feature type="domain" description="Amidohydrolase-related" evidence="2">
    <location>
        <begin position="133"/>
        <end position="338"/>
    </location>
</feature>
<dbReference type="SUPFAM" id="SSF51556">
    <property type="entry name" value="Metallo-dependent hydrolases"/>
    <property type="match status" value="1"/>
</dbReference>
<dbReference type="EMBL" id="JAEDAK010000020">
    <property type="protein sequence ID" value="MBH9579285.1"/>
    <property type="molecule type" value="Genomic_DNA"/>
</dbReference>
<comment type="caution">
    <text evidence="3">The sequence shown here is derived from an EMBL/GenBank/DDBJ whole genome shotgun (WGS) entry which is preliminary data.</text>
</comment>
<dbReference type="Proteomes" id="UP000613266">
    <property type="component" value="Unassembled WGS sequence"/>
</dbReference>
<reference evidence="3" key="1">
    <citation type="submission" date="2020-12" db="EMBL/GenBank/DDBJ databases">
        <title>The genome sequence of Inhella sp. 1Y17.</title>
        <authorList>
            <person name="Liu Y."/>
        </authorList>
    </citation>
    <scope>NUCLEOTIDE SEQUENCE</scope>
    <source>
        <strain evidence="3">1Y17</strain>
    </source>
</reference>
<feature type="signal peptide" evidence="1">
    <location>
        <begin position="1"/>
        <end position="24"/>
    </location>
</feature>
<organism evidence="3 4">
    <name type="scientific">Inhella proteolytica</name>
    <dbReference type="NCBI Taxonomy" id="2795029"/>
    <lineage>
        <taxon>Bacteria</taxon>
        <taxon>Pseudomonadati</taxon>
        <taxon>Pseudomonadota</taxon>
        <taxon>Betaproteobacteria</taxon>
        <taxon>Burkholderiales</taxon>
        <taxon>Sphaerotilaceae</taxon>
        <taxon>Inhella</taxon>
    </lineage>
</organism>
<name>A0A931JAZ0_9BURK</name>
<proteinExistence type="predicted"/>
<dbReference type="AlphaFoldDB" id="A0A931JAZ0"/>
<evidence type="ECO:0000256" key="1">
    <source>
        <dbReference type="SAM" id="SignalP"/>
    </source>
</evidence>
<dbReference type="GO" id="GO:0016787">
    <property type="term" value="F:hydrolase activity"/>
    <property type="evidence" value="ECO:0007669"/>
    <property type="project" value="InterPro"/>
</dbReference>
<dbReference type="Pfam" id="PF04909">
    <property type="entry name" value="Amidohydro_2"/>
    <property type="match status" value="1"/>
</dbReference>